<evidence type="ECO:0000313" key="1">
    <source>
        <dbReference type="EMBL" id="STY71480.1"/>
    </source>
</evidence>
<dbReference type="Pfam" id="PF20765">
    <property type="entry name" value="Phage_tail_terminator_8"/>
    <property type="match status" value="1"/>
</dbReference>
<dbReference type="EMBL" id="UGPP01000001">
    <property type="protein sequence ID" value="STY71480.1"/>
    <property type="molecule type" value="Genomic_DNA"/>
</dbReference>
<reference evidence="1 2" key="1">
    <citation type="submission" date="2018-06" db="EMBL/GenBank/DDBJ databases">
        <authorList>
            <consortium name="Pathogen Informatics"/>
            <person name="Doyle S."/>
        </authorList>
    </citation>
    <scope>NUCLEOTIDE SEQUENCE [LARGE SCALE GENOMIC DNA]</scope>
    <source>
        <strain evidence="1 2">NCTC10571</strain>
    </source>
</reference>
<dbReference type="AlphaFoldDB" id="A0A378NSY4"/>
<dbReference type="Proteomes" id="UP000255234">
    <property type="component" value="Unassembled WGS sequence"/>
</dbReference>
<sequence>MIKLLDIKKGLTTLLKSKFNYKVHFDNVEKSSEPYFYVEMMPRHKTVDEILTDKSIQIDIMLVLLPDEYGRIKRSILYDTADTLDSLIRPVFHIKDRCITILESQTRFVDEILHYIFNLDFADGMTDEESSAIMYDLMQTLELNLK</sequence>
<dbReference type="RefSeq" id="WP_115151804.1">
    <property type="nucleotide sequence ID" value="NZ_UGPP01000001.1"/>
</dbReference>
<organism evidence="1 2">
    <name type="scientific">Megamonas hypermegale</name>
    <dbReference type="NCBI Taxonomy" id="158847"/>
    <lineage>
        <taxon>Bacteria</taxon>
        <taxon>Bacillati</taxon>
        <taxon>Bacillota</taxon>
        <taxon>Negativicutes</taxon>
        <taxon>Selenomonadales</taxon>
        <taxon>Selenomonadaceae</taxon>
        <taxon>Megamonas</taxon>
    </lineage>
</organism>
<protein>
    <submittedName>
        <fullName evidence="1">Uncharacterized protein</fullName>
    </submittedName>
</protein>
<dbReference type="InterPro" id="IPR049254">
    <property type="entry name" value="Phage_tail_terminator"/>
</dbReference>
<accession>A0A378NSY4</accession>
<name>A0A378NSY4_9FIRM</name>
<gene>
    <name evidence="1" type="ORF">NCTC10571_01636</name>
</gene>
<proteinExistence type="predicted"/>
<evidence type="ECO:0000313" key="2">
    <source>
        <dbReference type="Proteomes" id="UP000255234"/>
    </source>
</evidence>